<organism evidence="1 2">
    <name type="scientific">Cohnella herbarum</name>
    <dbReference type="NCBI Taxonomy" id="2728023"/>
    <lineage>
        <taxon>Bacteria</taxon>
        <taxon>Bacillati</taxon>
        <taxon>Bacillota</taxon>
        <taxon>Bacilli</taxon>
        <taxon>Bacillales</taxon>
        <taxon>Paenibacillaceae</taxon>
        <taxon>Cohnella</taxon>
    </lineage>
</organism>
<evidence type="ECO:0000313" key="2">
    <source>
        <dbReference type="Proteomes" id="UP000502248"/>
    </source>
</evidence>
<dbReference type="KEGG" id="cheb:HH215_24490"/>
<protein>
    <submittedName>
        <fullName evidence="1">Uncharacterized protein</fullName>
    </submittedName>
</protein>
<sequence length="111" mass="12354">MSSPTQANQAPTPTPIYQCNPKVHQALKSVKDHLHKLCADHSHRLVKVETMDGDVFEGYIVHCDRGILHLRLSNEGYARGFFPGPPPPPFNNNSNFVLPLVLFNLLAISLI</sequence>
<dbReference type="RefSeq" id="WP_169282271.1">
    <property type="nucleotide sequence ID" value="NZ_CP051680.1"/>
</dbReference>
<proteinExistence type="predicted"/>
<evidence type="ECO:0000313" key="1">
    <source>
        <dbReference type="EMBL" id="QJD86019.1"/>
    </source>
</evidence>
<dbReference type="Proteomes" id="UP000502248">
    <property type="component" value="Chromosome"/>
</dbReference>
<dbReference type="EMBL" id="CP051680">
    <property type="protein sequence ID" value="QJD86019.1"/>
    <property type="molecule type" value="Genomic_DNA"/>
</dbReference>
<keyword evidence="2" id="KW-1185">Reference proteome</keyword>
<accession>A0A7Z2VMY0</accession>
<name>A0A7Z2VMY0_9BACL</name>
<dbReference type="AlphaFoldDB" id="A0A7Z2VMY0"/>
<gene>
    <name evidence="1" type="ORF">HH215_24490</name>
</gene>
<reference evidence="1 2" key="1">
    <citation type="submission" date="2020-04" db="EMBL/GenBank/DDBJ databases">
        <title>Genome sequencing of novel species.</title>
        <authorList>
            <person name="Heo J."/>
            <person name="Kim S.-J."/>
            <person name="Kim J.-S."/>
            <person name="Hong S.-B."/>
            <person name="Kwon S.-W."/>
        </authorList>
    </citation>
    <scope>NUCLEOTIDE SEQUENCE [LARGE SCALE GENOMIC DNA]</scope>
    <source>
        <strain evidence="1 2">MFER-1</strain>
    </source>
</reference>